<keyword evidence="1" id="KW-0444">Lipid biosynthesis</keyword>
<dbReference type="Pfam" id="PF04336">
    <property type="entry name" value="ACP_PD"/>
    <property type="match status" value="1"/>
</dbReference>
<keyword evidence="6" id="KW-1185">Reference proteome</keyword>
<gene>
    <name evidence="5" type="ordered locus">Mlg_2071</name>
</gene>
<dbReference type="eggNOG" id="COG3124">
    <property type="taxonomic scope" value="Bacteria"/>
</dbReference>
<proteinExistence type="predicted"/>
<keyword evidence="3" id="KW-0443">Lipid metabolism</keyword>
<evidence type="ECO:0000313" key="6">
    <source>
        <dbReference type="Proteomes" id="UP000001962"/>
    </source>
</evidence>
<keyword evidence="4" id="KW-0276">Fatty acid metabolism</keyword>
<evidence type="ECO:0008006" key="7">
    <source>
        <dbReference type="Google" id="ProtNLM"/>
    </source>
</evidence>
<accession>Q0A6X4</accession>
<dbReference type="PANTHER" id="PTHR38764">
    <property type="entry name" value="ACYL CARRIER PROTEIN PHOSPHODIESTERASE"/>
    <property type="match status" value="1"/>
</dbReference>
<dbReference type="GO" id="GO:0008770">
    <property type="term" value="F:[acyl-carrier-protein] phosphodiesterase activity"/>
    <property type="evidence" value="ECO:0007669"/>
    <property type="project" value="InterPro"/>
</dbReference>
<dbReference type="EMBL" id="CP000453">
    <property type="protein sequence ID" value="ABI57413.1"/>
    <property type="molecule type" value="Genomic_DNA"/>
</dbReference>
<evidence type="ECO:0000313" key="5">
    <source>
        <dbReference type="EMBL" id="ABI57413.1"/>
    </source>
</evidence>
<dbReference type="PANTHER" id="PTHR38764:SF1">
    <property type="entry name" value="ACYL CARRIER PROTEIN PHOSPHODIESTERASE"/>
    <property type="match status" value="1"/>
</dbReference>
<evidence type="ECO:0000256" key="2">
    <source>
        <dbReference type="ARBA" id="ARBA00022801"/>
    </source>
</evidence>
<evidence type="ECO:0000256" key="4">
    <source>
        <dbReference type="ARBA" id="ARBA00023160"/>
    </source>
</evidence>
<dbReference type="HOGENOM" id="CLU_099370_1_1_6"/>
<keyword evidence="2" id="KW-0378">Hydrolase</keyword>
<organism evidence="5 6">
    <name type="scientific">Alkalilimnicola ehrlichii (strain ATCC BAA-1101 / DSM 17681 / MLHE-1)</name>
    <dbReference type="NCBI Taxonomy" id="187272"/>
    <lineage>
        <taxon>Bacteria</taxon>
        <taxon>Pseudomonadati</taxon>
        <taxon>Pseudomonadota</taxon>
        <taxon>Gammaproteobacteria</taxon>
        <taxon>Chromatiales</taxon>
        <taxon>Ectothiorhodospiraceae</taxon>
        <taxon>Alkalilimnicola</taxon>
    </lineage>
</organism>
<name>Q0A6X4_ALKEH</name>
<evidence type="ECO:0000256" key="1">
    <source>
        <dbReference type="ARBA" id="ARBA00022516"/>
    </source>
</evidence>
<dbReference type="RefSeq" id="WP_011629807.1">
    <property type="nucleotide sequence ID" value="NC_008340.1"/>
</dbReference>
<dbReference type="InterPro" id="IPR007431">
    <property type="entry name" value="ACP_PD"/>
</dbReference>
<protein>
    <recommendedName>
        <fullName evidence="7">Acyl carrier protein phosphodiesterase</fullName>
    </recommendedName>
</protein>
<evidence type="ECO:0000256" key="3">
    <source>
        <dbReference type="ARBA" id="ARBA00023098"/>
    </source>
</evidence>
<sequence>MNHLAHLQLSDGPDERLGNLLGDHVRGRLQPGDWPPGVYRGLHLHRRIDSLADHHPAARTLRARFPNGERRCAGILLDLCHDHFLIRHWTVLQDQPLADWVRRVYRELADRRPDMPAPLQQRLPTLIERDWLRACSDLEGVERVLARVAGRLRRPEPLLRAGARLRQLYPDLERCFLALYPDIRASVAHERVRVRDGWCAERPPAR</sequence>
<dbReference type="Proteomes" id="UP000001962">
    <property type="component" value="Chromosome"/>
</dbReference>
<keyword evidence="4" id="KW-0275">Fatty acid biosynthesis</keyword>
<dbReference type="AlphaFoldDB" id="Q0A6X4"/>
<dbReference type="KEGG" id="aeh:Mlg_2071"/>
<dbReference type="PIRSF" id="PIRSF011489">
    <property type="entry name" value="DUF479"/>
    <property type="match status" value="1"/>
</dbReference>
<reference evidence="6" key="1">
    <citation type="submission" date="2006-08" db="EMBL/GenBank/DDBJ databases">
        <title>Complete sequence of Alkalilimnicola ehrilichei MLHE-1.</title>
        <authorList>
            <person name="Copeland A."/>
            <person name="Lucas S."/>
            <person name="Lapidus A."/>
            <person name="Barry K."/>
            <person name="Detter J.C."/>
            <person name="Glavina del Rio T."/>
            <person name="Hammon N."/>
            <person name="Israni S."/>
            <person name="Dalin E."/>
            <person name="Tice H."/>
            <person name="Pitluck S."/>
            <person name="Sims D."/>
            <person name="Brettin T."/>
            <person name="Bruce D."/>
            <person name="Han C."/>
            <person name="Tapia R."/>
            <person name="Gilna P."/>
            <person name="Schmutz J."/>
            <person name="Larimer F."/>
            <person name="Land M."/>
            <person name="Hauser L."/>
            <person name="Kyrpides N."/>
            <person name="Mikhailova N."/>
            <person name="Oremland R.S."/>
            <person name="Hoeft S.E."/>
            <person name="Switzer-Blum J."/>
            <person name="Kulp T."/>
            <person name="King G."/>
            <person name="Tabita R."/>
            <person name="Witte B."/>
            <person name="Santini J.M."/>
            <person name="Basu P."/>
            <person name="Hollibaugh J.T."/>
            <person name="Xie G."/>
            <person name="Stolz J.F."/>
            <person name="Richardson P."/>
        </authorList>
    </citation>
    <scope>NUCLEOTIDE SEQUENCE [LARGE SCALE GENOMIC DNA]</scope>
    <source>
        <strain evidence="6">ATCC BAA-1101 / DSM 17681 / MLHE-1</strain>
    </source>
</reference>
<dbReference type="GO" id="GO:0006633">
    <property type="term" value="P:fatty acid biosynthetic process"/>
    <property type="evidence" value="ECO:0007669"/>
    <property type="project" value="UniProtKB-KW"/>
</dbReference>